<dbReference type="GO" id="GO:0009734">
    <property type="term" value="P:auxin-activated signaling pathway"/>
    <property type="evidence" value="ECO:0007669"/>
    <property type="project" value="UniProtKB-UniRule"/>
</dbReference>
<reference evidence="11 12" key="1">
    <citation type="submission" date="2024-11" db="EMBL/GenBank/DDBJ databases">
        <title>A near-complete genome assembly of Cinchona calisaya.</title>
        <authorList>
            <person name="Lian D.C."/>
            <person name="Zhao X.W."/>
            <person name="Wei L."/>
        </authorList>
    </citation>
    <scope>NUCLEOTIDE SEQUENCE [LARGE SCALE GENOMIC DNA]</scope>
    <source>
        <tissue evidence="11">Nenye</tissue>
    </source>
</reference>
<evidence type="ECO:0000256" key="2">
    <source>
        <dbReference type="ARBA" id="ARBA00006728"/>
    </source>
</evidence>
<comment type="caution">
    <text evidence="11">The sequence shown here is derived from an EMBL/GenBank/DDBJ whole genome shotgun (WGS) entry which is preliminary data.</text>
</comment>
<proteinExistence type="inferred from homology"/>
<name>A0ABD3AVU8_9GENT</name>
<gene>
    <name evidence="11" type="ORF">ACH5RR_003836</name>
</gene>
<feature type="compositionally biased region" description="Basic and acidic residues" evidence="9">
    <location>
        <begin position="18"/>
        <end position="31"/>
    </location>
</feature>
<dbReference type="Gene3D" id="3.10.20.90">
    <property type="entry name" value="Phosphatidylinositol 3-kinase Catalytic Subunit, Chain A, domain 1"/>
    <property type="match status" value="1"/>
</dbReference>
<keyword evidence="7 8" id="KW-0927">Auxin signaling pathway</keyword>
<keyword evidence="4 8" id="KW-0805">Transcription regulation</keyword>
<evidence type="ECO:0000256" key="8">
    <source>
        <dbReference type="RuleBase" id="RU004549"/>
    </source>
</evidence>
<evidence type="ECO:0000256" key="4">
    <source>
        <dbReference type="ARBA" id="ARBA00023015"/>
    </source>
</evidence>
<sequence length="232" mass="26007">MSNLDSQKQESLKMSWQQERRLSTIEKESHKNSMASPNFYSRPSPLRANPKNNIQIFPGGFDDDDDLVSAVVPPVTVVLEGRSICQRISLHKHTSYQSLAKALSQMFVDGDAAGEQSELLDLSTAVPGHLIAYEDMENDLLLVGDLKWNELRKCERETNSLITAIMDSANSSTLMNMRAFSVVTFNGLNFAEWKEQVEYRLGVQDLDQAILEKKPPAPSEDNTIEKRATCKA</sequence>
<evidence type="ECO:0000256" key="7">
    <source>
        <dbReference type="ARBA" id="ARBA00023294"/>
    </source>
</evidence>
<organism evidence="11 12">
    <name type="scientific">Cinchona calisaya</name>
    <dbReference type="NCBI Taxonomy" id="153742"/>
    <lineage>
        <taxon>Eukaryota</taxon>
        <taxon>Viridiplantae</taxon>
        <taxon>Streptophyta</taxon>
        <taxon>Embryophyta</taxon>
        <taxon>Tracheophyta</taxon>
        <taxon>Spermatophyta</taxon>
        <taxon>Magnoliopsida</taxon>
        <taxon>eudicotyledons</taxon>
        <taxon>Gunneridae</taxon>
        <taxon>Pentapetalae</taxon>
        <taxon>asterids</taxon>
        <taxon>lamiids</taxon>
        <taxon>Gentianales</taxon>
        <taxon>Rubiaceae</taxon>
        <taxon>Cinchonoideae</taxon>
        <taxon>Cinchoneae</taxon>
        <taxon>Cinchona</taxon>
    </lineage>
</organism>
<evidence type="ECO:0000259" key="10">
    <source>
        <dbReference type="PROSITE" id="PS51745"/>
    </source>
</evidence>
<dbReference type="AlphaFoldDB" id="A0ABD3AVU8"/>
<evidence type="ECO:0000313" key="11">
    <source>
        <dbReference type="EMBL" id="KAL3535375.1"/>
    </source>
</evidence>
<dbReference type="InterPro" id="IPR053793">
    <property type="entry name" value="PB1-like"/>
</dbReference>
<dbReference type="Proteomes" id="UP001630127">
    <property type="component" value="Unassembled WGS sequence"/>
</dbReference>
<dbReference type="PANTHER" id="PTHR31734">
    <property type="entry name" value="AUXIN-RESPONSIVE PROTEIN IAA17"/>
    <property type="match status" value="1"/>
</dbReference>
<keyword evidence="5 8" id="KW-0804">Transcription</keyword>
<evidence type="ECO:0000256" key="1">
    <source>
        <dbReference type="ARBA" id="ARBA00004123"/>
    </source>
</evidence>
<keyword evidence="12" id="KW-1185">Reference proteome</keyword>
<evidence type="ECO:0000313" key="12">
    <source>
        <dbReference type="Proteomes" id="UP001630127"/>
    </source>
</evidence>
<dbReference type="PROSITE" id="PS51745">
    <property type="entry name" value="PB1"/>
    <property type="match status" value="1"/>
</dbReference>
<dbReference type="InterPro" id="IPR003311">
    <property type="entry name" value="AUX_IAA"/>
</dbReference>
<feature type="region of interest" description="Disordered" evidence="9">
    <location>
        <begin position="1"/>
        <end position="45"/>
    </location>
</feature>
<dbReference type="EMBL" id="JBJUIK010000002">
    <property type="protein sequence ID" value="KAL3535375.1"/>
    <property type="molecule type" value="Genomic_DNA"/>
</dbReference>
<evidence type="ECO:0000256" key="9">
    <source>
        <dbReference type="SAM" id="MobiDB-lite"/>
    </source>
</evidence>
<keyword evidence="6 8" id="KW-0539">Nucleus</keyword>
<dbReference type="PANTHER" id="PTHR31734:SF7">
    <property type="entry name" value="AUXIN-RESPONSIVE PROTEIN IAA33"/>
    <property type="match status" value="1"/>
</dbReference>
<evidence type="ECO:0000256" key="5">
    <source>
        <dbReference type="ARBA" id="ARBA00023163"/>
    </source>
</evidence>
<keyword evidence="3 8" id="KW-0678">Repressor</keyword>
<accession>A0ABD3AVU8</accession>
<feature type="compositionally biased region" description="Basic and acidic residues" evidence="9">
    <location>
        <begin position="223"/>
        <end position="232"/>
    </location>
</feature>
<protein>
    <recommendedName>
        <fullName evidence="8">Auxin-responsive protein</fullName>
    </recommendedName>
</protein>
<comment type="function">
    <text evidence="8">Aux/IAA proteins are short-lived transcriptional factors that function as repressors of early auxin response genes at low auxin concentrations.</text>
</comment>
<feature type="region of interest" description="Disordered" evidence="9">
    <location>
        <begin position="213"/>
        <end position="232"/>
    </location>
</feature>
<feature type="domain" description="PB1" evidence="10">
    <location>
        <begin position="72"/>
        <end position="168"/>
    </location>
</feature>
<evidence type="ECO:0000256" key="6">
    <source>
        <dbReference type="ARBA" id="ARBA00023242"/>
    </source>
</evidence>
<dbReference type="InterPro" id="IPR033389">
    <property type="entry name" value="AUX/IAA_dom"/>
</dbReference>
<feature type="compositionally biased region" description="Polar residues" evidence="9">
    <location>
        <begin position="32"/>
        <end position="41"/>
    </location>
</feature>
<dbReference type="Pfam" id="PF02309">
    <property type="entry name" value="AUX_IAA"/>
    <property type="match status" value="1"/>
</dbReference>
<comment type="similarity">
    <text evidence="2 8">Belongs to the Aux/IAA family.</text>
</comment>
<dbReference type="GO" id="GO:0005634">
    <property type="term" value="C:nucleus"/>
    <property type="evidence" value="ECO:0007669"/>
    <property type="project" value="UniProtKB-SubCell"/>
</dbReference>
<comment type="subcellular location">
    <subcellularLocation>
        <location evidence="1 8">Nucleus</location>
    </subcellularLocation>
</comment>
<comment type="subunit">
    <text evidence="8">Homodimers and heterodimers.</text>
</comment>
<evidence type="ECO:0000256" key="3">
    <source>
        <dbReference type="ARBA" id="ARBA00022491"/>
    </source>
</evidence>